<keyword evidence="2 3" id="KW-0663">Pyridoxal phosphate</keyword>
<dbReference type="InterPro" id="IPR015424">
    <property type="entry name" value="PyrdxlP-dep_Trfase"/>
</dbReference>
<reference evidence="4" key="2">
    <citation type="submission" date="2022-09" db="EMBL/GenBank/DDBJ databases">
        <title>Biosynthetic gene clusters of Dactylosporangioum fulvum.</title>
        <authorList>
            <person name="Caradec T."/>
        </authorList>
    </citation>
    <scope>NUCLEOTIDE SEQUENCE</scope>
    <source>
        <strain evidence="4">NRRL B-16292</strain>
    </source>
</reference>
<dbReference type="Pfam" id="PF00202">
    <property type="entry name" value="Aminotran_3"/>
    <property type="match status" value="1"/>
</dbReference>
<reference evidence="4" key="1">
    <citation type="submission" date="2021-04" db="EMBL/GenBank/DDBJ databases">
        <authorList>
            <person name="Hartkoorn R.C."/>
            <person name="Beaudoing E."/>
            <person name="Hot D."/>
        </authorList>
    </citation>
    <scope>NUCLEOTIDE SEQUENCE</scope>
    <source>
        <strain evidence="4">NRRL B-16292</strain>
    </source>
</reference>
<dbReference type="InterPro" id="IPR005814">
    <property type="entry name" value="Aminotrans_3"/>
</dbReference>
<name>A0ABY5VMP9_9ACTN</name>
<evidence type="ECO:0000256" key="2">
    <source>
        <dbReference type="ARBA" id="ARBA00022898"/>
    </source>
</evidence>
<proteinExistence type="inferred from homology"/>
<organism evidence="4 5">
    <name type="scientific">Dactylosporangium fulvum</name>
    <dbReference type="NCBI Taxonomy" id="53359"/>
    <lineage>
        <taxon>Bacteria</taxon>
        <taxon>Bacillati</taxon>
        <taxon>Actinomycetota</taxon>
        <taxon>Actinomycetes</taxon>
        <taxon>Micromonosporales</taxon>
        <taxon>Micromonosporaceae</taxon>
        <taxon>Dactylosporangium</taxon>
    </lineage>
</organism>
<protein>
    <submittedName>
        <fullName evidence="4">Aminotransferase class III-fold pyridoxal phosphate-dependent enzyme</fullName>
    </submittedName>
</protein>
<dbReference type="PANTHER" id="PTHR43713:SF3">
    <property type="entry name" value="GLUTAMATE-1-SEMIALDEHYDE 2,1-AMINOMUTASE 1, CHLOROPLASTIC-RELATED"/>
    <property type="match status" value="1"/>
</dbReference>
<keyword evidence="4" id="KW-0032">Aminotransferase</keyword>
<dbReference type="EMBL" id="CP073720">
    <property type="protein sequence ID" value="UWP78978.1"/>
    <property type="molecule type" value="Genomic_DNA"/>
</dbReference>
<gene>
    <name evidence="4" type="ORF">Dfulv_27840</name>
</gene>
<sequence length="447" mass="47229">MTADQAVRRDTGDAGLAARAAAVLPGGVNSNVRLAASRTFFERGSGPRLWDVDGNEYVDYLLGQGPAFLGHAHPQVNAAVTAAVSRGMVFGAQHALEVEAVEKLLAAIGWADMARLGVSGTEAVQAALRLARAATGRRRVIGFAGQYHGWLDTVLMAHGPDGPRPGSAGQPPEYLADWLITPFNDSVALERQFSAHPGEIAAVILEPMMCNSGAIAPQPGFLERLRELCTANGTVLIFDEVVTGFRLAFGGAAQRFGVTPDLAIYGKALAGGWPVAAIAGRRELLEQFGTGRVNHSGTFNASVMAAAAVSSTMDVLRQAPPYASVEEHGGALIDGLRELGHRHGVPLNVHGLPAAFHVSFRRDGAAETTVVDHATLQSLDLDRYARFSRTLARHGIWVAGRGIWYCSAAHGQAELADTLERFDRAIAADAADGARAAEAPRQREGQS</sequence>
<dbReference type="Gene3D" id="3.90.1150.10">
    <property type="entry name" value="Aspartate Aminotransferase, domain 1"/>
    <property type="match status" value="1"/>
</dbReference>
<evidence type="ECO:0000256" key="1">
    <source>
        <dbReference type="ARBA" id="ARBA00001933"/>
    </source>
</evidence>
<comment type="similarity">
    <text evidence="3">Belongs to the class-III pyridoxal-phosphate-dependent aminotransferase family.</text>
</comment>
<evidence type="ECO:0000256" key="3">
    <source>
        <dbReference type="RuleBase" id="RU003560"/>
    </source>
</evidence>
<dbReference type="InterPro" id="IPR015421">
    <property type="entry name" value="PyrdxlP-dep_Trfase_major"/>
</dbReference>
<dbReference type="InterPro" id="IPR049704">
    <property type="entry name" value="Aminotrans_3_PPA_site"/>
</dbReference>
<dbReference type="Gene3D" id="3.40.640.10">
    <property type="entry name" value="Type I PLP-dependent aspartate aminotransferase-like (Major domain)"/>
    <property type="match status" value="1"/>
</dbReference>
<dbReference type="PANTHER" id="PTHR43713">
    <property type="entry name" value="GLUTAMATE-1-SEMIALDEHYDE 2,1-AMINOMUTASE"/>
    <property type="match status" value="1"/>
</dbReference>
<dbReference type="RefSeq" id="WP_259856440.1">
    <property type="nucleotide sequence ID" value="NZ_CP073720.1"/>
</dbReference>
<keyword evidence="4" id="KW-0808">Transferase</keyword>
<dbReference type="PROSITE" id="PS00600">
    <property type="entry name" value="AA_TRANSFER_CLASS_3"/>
    <property type="match status" value="1"/>
</dbReference>
<evidence type="ECO:0000313" key="4">
    <source>
        <dbReference type="EMBL" id="UWP78978.1"/>
    </source>
</evidence>
<evidence type="ECO:0000313" key="5">
    <source>
        <dbReference type="Proteomes" id="UP001059617"/>
    </source>
</evidence>
<dbReference type="InterPro" id="IPR015422">
    <property type="entry name" value="PyrdxlP-dep_Trfase_small"/>
</dbReference>
<comment type="cofactor">
    <cofactor evidence="1">
        <name>pyridoxal 5'-phosphate</name>
        <dbReference type="ChEBI" id="CHEBI:597326"/>
    </cofactor>
</comment>
<dbReference type="GO" id="GO:0008483">
    <property type="term" value="F:transaminase activity"/>
    <property type="evidence" value="ECO:0007669"/>
    <property type="project" value="UniProtKB-KW"/>
</dbReference>
<dbReference type="SUPFAM" id="SSF53383">
    <property type="entry name" value="PLP-dependent transferases"/>
    <property type="match status" value="1"/>
</dbReference>
<dbReference type="Proteomes" id="UP001059617">
    <property type="component" value="Chromosome"/>
</dbReference>
<keyword evidence="5" id="KW-1185">Reference proteome</keyword>
<accession>A0ABY5VMP9</accession>